<proteinExistence type="predicted"/>
<dbReference type="Pfam" id="PF14317">
    <property type="entry name" value="YcxB"/>
    <property type="match status" value="1"/>
</dbReference>
<gene>
    <name evidence="3" type="ORF">FFV08_09045</name>
</gene>
<evidence type="ECO:0000313" key="4">
    <source>
        <dbReference type="Proteomes" id="UP000509410"/>
    </source>
</evidence>
<organism evidence="3 4">
    <name type="scientific">Streptococcus sanguinis</name>
    <dbReference type="NCBI Taxonomy" id="1305"/>
    <lineage>
        <taxon>Bacteria</taxon>
        <taxon>Bacillati</taxon>
        <taxon>Bacillota</taxon>
        <taxon>Bacilli</taxon>
        <taxon>Lactobacillales</taxon>
        <taxon>Streptococcaceae</taxon>
        <taxon>Streptococcus</taxon>
    </lineage>
</organism>
<keyword evidence="1" id="KW-0472">Membrane</keyword>
<sequence length="162" mass="19107">MFPMTAKTIMTEEAYRRFAWTNFWYKKNGIFSLILPGIVVLICSAICFFIGEPLAGVAFLVIVAVLPFLYYLSMNRHIKKFYRGNPLWHDIEQEFSFYETDFRVVNRNNNARFDYQDIVAIIDKPETFYIMVGRSMGLILDKVDCQPELIDFLLKLKENRSF</sequence>
<protein>
    <submittedName>
        <fullName evidence="3">YcxB family protein</fullName>
    </submittedName>
</protein>
<name>A0A7H8V816_STRSA</name>
<feature type="transmembrane region" description="Helical" evidence="1">
    <location>
        <begin position="57"/>
        <end position="73"/>
    </location>
</feature>
<dbReference type="Proteomes" id="UP000509410">
    <property type="component" value="Chromosome"/>
</dbReference>
<evidence type="ECO:0000256" key="1">
    <source>
        <dbReference type="SAM" id="Phobius"/>
    </source>
</evidence>
<feature type="transmembrane region" description="Helical" evidence="1">
    <location>
        <begin position="30"/>
        <end position="51"/>
    </location>
</feature>
<dbReference type="InterPro" id="IPR025588">
    <property type="entry name" value="YcxB-like_C"/>
</dbReference>
<feature type="domain" description="YcxB-like C-terminal" evidence="2">
    <location>
        <begin position="97"/>
        <end position="156"/>
    </location>
</feature>
<reference evidence="3 4" key="1">
    <citation type="submission" date="2019-05" db="EMBL/GenBank/DDBJ databases">
        <title>The organization of the Streptococcus sanguinis genomes.</title>
        <authorList>
            <person name="Wu C.H."/>
            <person name="Chen Y.Y.M."/>
            <person name="Wang H.Y."/>
        </authorList>
    </citation>
    <scope>NUCLEOTIDE SEQUENCE [LARGE SCALE GENOMIC DNA]</scope>
    <source>
        <strain evidence="3 4">CGMH010</strain>
    </source>
</reference>
<keyword evidence="1" id="KW-0812">Transmembrane</keyword>
<evidence type="ECO:0000259" key="2">
    <source>
        <dbReference type="Pfam" id="PF14317"/>
    </source>
</evidence>
<keyword evidence="1" id="KW-1133">Transmembrane helix</keyword>
<accession>A0A7H8V816</accession>
<evidence type="ECO:0000313" key="3">
    <source>
        <dbReference type="EMBL" id="QLB52733.1"/>
    </source>
</evidence>
<dbReference type="EMBL" id="CP040556">
    <property type="protein sequence ID" value="QLB52733.1"/>
    <property type="molecule type" value="Genomic_DNA"/>
</dbReference>
<dbReference type="AlphaFoldDB" id="A0A7H8V816"/>